<protein>
    <submittedName>
        <fullName evidence="1">Uncharacterized protein</fullName>
    </submittedName>
</protein>
<dbReference type="EMBL" id="JANPWB010000014">
    <property type="protein sequence ID" value="KAJ1100894.1"/>
    <property type="molecule type" value="Genomic_DNA"/>
</dbReference>
<comment type="caution">
    <text evidence="1">The sequence shown here is derived from an EMBL/GenBank/DDBJ whole genome shotgun (WGS) entry which is preliminary data.</text>
</comment>
<reference evidence="1" key="1">
    <citation type="journal article" date="2022" name="bioRxiv">
        <title>Sequencing and chromosome-scale assembly of the giantPleurodeles waltlgenome.</title>
        <authorList>
            <person name="Brown T."/>
            <person name="Elewa A."/>
            <person name="Iarovenko S."/>
            <person name="Subramanian E."/>
            <person name="Araus A.J."/>
            <person name="Petzold A."/>
            <person name="Susuki M."/>
            <person name="Suzuki K.-i.T."/>
            <person name="Hayashi T."/>
            <person name="Toyoda A."/>
            <person name="Oliveira C."/>
            <person name="Osipova E."/>
            <person name="Leigh N.D."/>
            <person name="Simon A."/>
            <person name="Yun M.H."/>
        </authorList>
    </citation>
    <scope>NUCLEOTIDE SEQUENCE</scope>
    <source>
        <strain evidence="1">20211129_DDA</strain>
        <tissue evidence="1">Liver</tissue>
    </source>
</reference>
<organism evidence="1 2">
    <name type="scientific">Pleurodeles waltl</name>
    <name type="common">Iberian ribbed newt</name>
    <dbReference type="NCBI Taxonomy" id="8319"/>
    <lineage>
        <taxon>Eukaryota</taxon>
        <taxon>Metazoa</taxon>
        <taxon>Chordata</taxon>
        <taxon>Craniata</taxon>
        <taxon>Vertebrata</taxon>
        <taxon>Euteleostomi</taxon>
        <taxon>Amphibia</taxon>
        <taxon>Batrachia</taxon>
        <taxon>Caudata</taxon>
        <taxon>Salamandroidea</taxon>
        <taxon>Salamandridae</taxon>
        <taxon>Pleurodelinae</taxon>
        <taxon>Pleurodeles</taxon>
    </lineage>
</organism>
<name>A0AAV7MEG2_PLEWA</name>
<dbReference type="AlphaFoldDB" id="A0AAV7MEG2"/>
<gene>
    <name evidence="1" type="ORF">NDU88_005969</name>
</gene>
<evidence type="ECO:0000313" key="2">
    <source>
        <dbReference type="Proteomes" id="UP001066276"/>
    </source>
</evidence>
<keyword evidence="2" id="KW-1185">Reference proteome</keyword>
<accession>A0AAV7MEG2</accession>
<evidence type="ECO:0000313" key="1">
    <source>
        <dbReference type="EMBL" id="KAJ1100894.1"/>
    </source>
</evidence>
<proteinExistence type="predicted"/>
<dbReference type="Proteomes" id="UP001066276">
    <property type="component" value="Chromosome 10"/>
</dbReference>
<sequence>MAKVFLSVFKKFTLHHFTIKRERNASHHLHHLRRWEAELWSSPPLAAGVAAAGDTGEAAEATEVGATSTQRELKGCEAVRAPARGSPLERGFQALSYIGYIGRPALFFAGATASGDCSIYRVACQPVLQQWLGGGGSFVGISACLPLHCLACLWFLWAAVAGSRLLDSWIPGLLGLVGSCKSSWARGAMQGHRWVSHSTSQWTALLVAAREDSGPEPGPTLTFLGLLRTACVGAT</sequence>